<keyword evidence="1" id="KW-0472">Membrane</keyword>
<sequence>MTGSLQALVMGKPNKLIRVRKSRLYMQSSSLFKGKGYLRIYFFLSECFIAMVSCPFFNIAYLRNRLHKYNLYWVNLGINSNRK</sequence>
<reference evidence="2" key="1">
    <citation type="journal article" date="2016" name="Proc. Natl. Acad. Sci. U.S.A.">
        <title>Lipid metabolic changes in an early divergent fungus govern the establishment of a mutualistic symbiosis with endobacteria.</title>
        <authorList>
            <person name="Lastovetsky O.A."/>
            <person name="Gaspar M.L."/>
            <person name="Mondo S.J."/>
            <person name="LaButti K.M."/>
            <person name="Sandor L."/>
            <person name="Grigoriev I.V."/>
            <person name="Henry S.A."/>
            <person name="Pawlowska T.E."/>
        </authorList>
    </citation>
    <scope>NUCLEOTIDE SEQUENCE [LARGE SCALE GENOMIC DNA]</scope>
    <source>
        <strain evidence="2">ATCC 52814</strain>
    </source>
</reference>
<feature type="transmembrane region" description="Helical" evidence="1">
    <location>
        <begin position="40"/>
        <end position="62"/>
    </location>
</feature>
<dbReference type="AlphaFoldDB" id="A0A1X0RDM5"/>
<evidence type="ECO:0000256" key="1">
    <source>
        <dbReference type="SAM" id="Phobius"/>
    </source>
</evidence>
<gene>
    <name evidence="2" type="ORF">BCV72DRAFT_43566</name>
</gene>
<name>A0A1X0RDM5_RHIZD</name>
<keyword evidence="1" id="KW-0812">Transmembrane</keyword>
<dbReference type="EMBL" id="KV921870">
    <property type="protein sequence ID" value="ORE10021.1"/>
    <property type="molecule type" value="Genomic_DNA"/>
</dbReference>
<dbReference type="VEuPathDB" id="FungiDB:BCV72DRAFT_43566"/>
<organism evidence="2">
    <name type="scientific">Rhizopus microsporus var. microsporus</name>
    <dbReference type="NCBI Taxonomy" id="86635"/>
    <lineage>
        <taxon>Eukaryota</taxon>
        <taxon>Fungi</taxon>
        <taxon>Fungi incertae sedis</taxon>
        <taxon>Mucoromycota</taxon>
        <taxon>Mucoromycotina</taxon>
        <taxon>Mucoromycetes</taxon>
        <taxon>Mucorales</taxon>
        <taxon>Mucorineae</taxon>
        <taxon>Rhizopodaceae</taxon>
        <taxon>Rhizopus</taxon>
    </lineage>
</organism>
<dbReference type="Proteomes" id="UP000242414">
    <property type="component" value="Unassembled WGS sequence"/>
</dbReference>
<proteinExistence type="predicted"/>
<protein>
    <submittedName>
        <fullName evidence="2">Uncharacterized protein</fullName>
    </submittedName>
</protein>
<evidence type="ECO:0000313" key="2">
    <source>
        <dbReference type="EMBL" id="ORE10021.1"/>
    </source>
</evidence>
<keyword evidence="1" id="KW-1133">Transmembrane helix</keyword>
<accession>A0A1X0RDM5</accession>